<evidence type="ECO:0008006" key="4">
    <source>
        <dbReference type="Google" id="ProtNLM"/>
    </source>
</evidence>
<dbReference type="Pfam" id="PF12670">
    <property type="entry name" value="DUF3792"/>
    <property type="match status" value="1"/>
</dbReference>
<dbReference type="RefSeq" id="WP_058353733.1">
    <property type="nucleotide sequence ID" value="NZ_CABMMD010000187.1"/>
</dbReference>
<dbReference type="InterPro" id="IPR023804">
    <property type="entry name" value="DUF3792_TM"/>
</dbReference>
<evidence type="ECO:0000313" key="2">
    <source>
        <dbReference type="EMBL" id="KSV58031.1"/>
    </source>
</evidence>
<feature type="transmembrane region" description="Helical" evidence="1">
    <location>
        <begin position="12"/>
        <end position="34"/>
    </location>
</feature>
<reference evidence="2 3" key="1">
    <citation type="submission" date="2015-11" db="EMBL/GenBank/DDBJ databases">
        <title>Butyribacter intestini gen. nov., sp. nov., a butyric acid-producing bacterium of the family Lachnospiraceae isolated from the human faeces.</title>
        <authorList>
            <person name="Zou Y."/>
            <person name="Xue W."/>
            <person name="Luo G."/>
            <person name="Lv M."/>
        </authorList>
    </citation>
    <scope>NUCLEOTIDE SEQUENCE [LARGE SCALE GENOMIC DNA]</scope>
    <source>
        <strain evidence="2 3">ACET-33324</strain>
    </source>
</reference>
<dbReference type="AlphaFoldDB" id="A0A0V8QBR4"/>
<dbReference type="EMBL" id="LNAM01000187">
    <property type="protein sequence ID" value="KSV58031.1"/>
    <property type="molecule type" value="Genomic_DNA"/>
</dbReference>
<feature type="transmembrane region" description="Helical" evidence="1">
    <location>
        <begin position="69"/>
        <end position="92"/>
    </location>
</feature>
<gene>
    <name evidence="2" type="ORF">ASU35_14265</name>
</gene>
<keyword evidence="1" id="KW-0472">Membrane</keyword>
<name>A0A0V8QBR4_9FIRM</name>
<comment type="caution">
    <text evidence="2">The sequence shown here is derived from an EMBL/GenBank/DDBJ whole genome shotgun (WGS) entry which is preliminary data.</text>
</comment>
<proteinExistence type="predicted"/>
<dbReference type="OrthoDB" id="1779887at2"/>
<organism evidence="2 3">
    <name type="scientific">Acetivibrio ethanolgignens</name>
    <dbReference type="NCBI Taxonomy" id="290052"/>
    <lineage>
        <taxon>Bacteria</taxon>
        <taxon>Bacillati</taxon>
        <taxon>Bacillota</taxon>
        <taxon>Clostridia</taxon>
        <taxon>Eubacteriales</taxon>
        <taxon>Oscillospiraceae</taxon>
        <taxon>Acetivibrio</taxon>
    </lineage>
</organism>
<protein>
    <recommendedName>
        <fullName evidence="4">TIGR04086 family membrane protein</fullName>
    </recommendedName>
</protein>
<feature type="transmembrane region" description="Helical" evidence="1">
    <location>
        <begin position="98"/>
        <end position="118"/>
    </location>
</feature>
<keyword evidence="3" id="KW-1185">Reference proteome</keyword>
<dbReference type="NCBIfam" id="TIGR04086">
    <property type="entry name" value="TIGR04086_membr"/>
    <property type="match status" value="1"/>
</dbReference>
<evidence type="ECO:0000256" key="1">
    <source>
        <dbReference type="SAM" id="Phobius"/>
    </source>
</evidence>
<accession>A0A0V8QBR4</accession>
<evidence type="ECO:0000313" key="3">
    <source>
        <dbReference type="Proteomes" id="UP000054874"/>
    </source>
</evidence>
<dbReference type="Proteomes" id="UP000054874">
    <property type="component" value="Unassembled WGS sequence"/>
</dbReference>
<keyword evidence="1" id="KW-1133">Transmembrane helix</keyword>
<feature type="transmembrane region" description="Helical" evidence="1">
    <location>
        <begin position="40"/>
        <end position="60"/>
    </location>
</feature>
<dbReference type="STRING" id="290052.ASU35_14265"/>
<sequence length="119" mass="12974">MKRDKIGAVIKGILGAYLLTGIILLVLAFLMYRFYPSGELLKMGIVFTYLFSSFVGGFLAGRQGKERRFLWGMAAGFVYFIILFLVSMALGSDVFGNLGTTVTIFIMCTLGGMLGGMIS</sequence>
<keyword evidence="1" id="KW-0812">Transmembrane</keyword>